<comment type="caution">
    <text evidence="1">The sequence shown here is derived from an EMBL/GenBank/DDBJ whole genome shotgun (WGS) entry which is preliminary data.</text>
</comment>
<dbReference type="EMBL" id="MLJW01001572">
    <property type="protein sequence ID" value="OIQ77617.1"/>
    <property type="molecule type" value="Genomic_DNA"/>
</dbReference>
<gene>
    <name evidence="1" type="ORF">GALL_406830</name>
</gene>
<accession>A0A1J5Q1L8</accession>
<evidence type="ECO:0000313" key="1">
    <source>
        <dbReference type="EMBL" id="OIQ77617.1"/>
    </source>
</evidence>
<organism evidence="1">
    <name type="scientific">mine drainage metagenome</name>
    <dbReference type="NCBI Taxonomy" id="410659"/>
    <lineage>
        <taxon>unclassified sequences</taxon>
        <taxon>metagenomes</taxon>
        <taxon>ecological metagenomes</taxon>
    </lineage>
</organism>
<sequence>MLHDELPDRVVHQQHFNDTASAYESNSAAEFTALGAIEGHFPGWRKTRQTKLVDKFDRWLIRLATRRAEISHQALGLDAHDRGGQEIVFDPHVEQPVDGTRGIVGMKRRQHHVSGECGLHGDLGGLQVADFSDHDDVRILPHDRSQGVGEGQPDLGLDLDLIDPFHLVFDWIFNRQNLEVGLVQRLQRGVERRRLAAARRPGHEKNAVRLLQGLLECAQRRCVEPESFEVEQGR</sequence>
<reference evidence="1" key="1">
    <citation type="submission" date="2016-10" db="EMBL/GenBank/DDBJ databases">
        <title>Sequence of Gallionella enrichment culture.</title>
        <authorList>
            <person name="Poehlein A."/>
            <person name="Muehling M."/>
            <person name="Daniel R."/>
        </authorList>
    </citation>
    <scope>NUCLEOTIDE SEQUENCE</scope>
</reference>
<dbReference type="AlphaFoldDB" id="A0A1J5Q1L8"/>
<name>A0A1J5Q1L8_9ZZZZ</name>
<proteinExistence type="predicted"/>
<protein>
    <submittedName>
        <fullName evidence="1">Uncharacterized protein</fullName>
    </submittedName>
</protein>